<name>A0A0H5PXQ6_9ZZZZ</name>
<geneLocation type="plasmid" evidence="1">
    <name>pRGRH0117</name>
</geneLocation>
<proteinExistence type="predicted"/>
<keyword evidence="1" id="KW-0614">Plasmid</keyword>
<dbReference type="AlphaFoldDB" id="A0A0H5PXQ6"/>
<accession>A0A0H5PXQ6</accession>
<reference evidence="1" key="1">
    <citation type="submission" date="2015-06" db="EMBL/GenBank/DDBJ databases">
        <authorList>
            <person name="Joergensen T."/>
        </authorList>
    </citation>
    <scope>NUCLEOTIDE SEQUENCE</scope>
    <source>
        <plasmid evidence="1">pRGRH0117</plasmid>
    </source>
</reference>
<sequence>MDKRTKEIKIRLTESEHERLLARCDRAHLAEWLRSLGLGEHVLRRRRVPDVDPALLRQVTGIGNNLNQIARKLHGLDAIPAYQQVSLLAVLTSLDRQLSELLETQRDRQNS</sequence>
<evidence type="ECO:0000313" key="1">
    <source>
        <dbReference type="EMBL" id="CRY93965.1"/>
    </source>
</evidence>
<dbReference type="InterPro" id="IPR053842">
    <property type="entry name" value="NikA-like"/>
</dbReference>
<reference evidence="1" key="2">
    <citation type="submission" date="2015-07" db="EMBL/GenBank/DDBJ databases">
        <title>Plasmids, circular viruses and viroids from rat gut.</title>
        <authorList>
            <person name="Jorgensen T.J."/>
            <person name="Hansen M.A."/>
            <person name="Xu Z."/>
            <person name="Tabak M.A."/>
            <person name="Sorensen S.J."/>
            <person name="Hansen L.H."/>
        </authorList>
    </citation>
    <scope>NUCLEOTIDE SEQUENCE</scope>
    <source>
        <plasmid evidence="1">pRGRH0117</plasmid>
    </source>
</reference>
<organism evidence="1">
    <name type="scientific">uncultured prokaryote</name>
    <dbReference type="NCBI Taxonomy" id="198431"/>
    <lineage>
        <taxon>unclassified sequences</taxon>
        <taxon>environmental samples</taxon>
    </lineage>
</organism>
<dbReference type="EMBL" id="LN852807">
    <property type="protein sequence ID" value="CRY93965.1"/>
    <property type="molecule type" value="Genomic_DNA"/>
</dbReference>
<dbReference type="Pfam" id="PF21983">
    <property type="entry name" value="NikA-like"/>
    <property type="match status" value="1"/>
</dbReference>
<protein>
    <submittedName>
        <fullName evidence="1">Uncharacterized protein</fullName>
    </submittedName>
</protein>